<dbReference type="AlphaFoldDB" id="A0A9P4KBR2"/>
<dbReference type="EMBL" id="ML986604">
    <property type="protein sequence ID" value="KAF2265640.1"/>
    <property type="molecule type" value="Genomic_DNA"/>
</dbReference>
<dbReference type="Proteomes" id="UP000800093">
    <property type="component" value="Unassembled WGS sequence"/>
</dbReference>
<gene>
    <name evidence="1" type="ORF">CC78DRAFT_532305</name>
</gene>
<sequence length="74" mass="8388">MEEMFEAIRRHKQIMKRYLRQGAGMDAHGDAGDIGYTMNDVPGDDKRVGEQGSCEWGVEWIARSDDKGLSERIS</sequence>
<keyword evidence="2" id="KW-1185">Reference proteome</keyword>
<name>A0A9P4KBR2_9PLEO</name>
<proteinExistence type="predicted"/>
<reference evidence="2" key="1">
    <citation type="journal article" date="2020" name="Stud. Mycol.">
        <title>101 Dothideomycetes genomes: A test case for predicting lifestyles and emergence of pathogens.</title>
        <authorList>
            <person name="Haridas S."/>
            <person name="Albert R."/>
            <person name="Binder M."/>
            <person name="Bloem J."/>
            <person name="LaButti K."/>
            <person name="Salamov A."/>
            <person name="Andreopoulos B."/>
            <person name="Baker S."/>
            <person name="Barry K."/>
            <person name="Bills G."/>
            <person name="Bluhm B."/>
            <person name="Cannon C."/>
            <person name="Castanera R."/>
            <person name="Culley D."/>
            <person name="Daum C."/>
            <person name="Ezra D."/>
            <person name="Gonzalez J."/>
            <person name="Henrissat B."/>
            <person name="Kuo A."/>
            <person name="Liang C."/>
            <person name="Lipzen A."/>
            <person name="Lutzoni F."/>
            <person name="Magnuson J."/>
            <person name="Mondo S."/>
            <person name="Nolan M."/>
            <person name="Ohm R."/>
            <person name="Pangilinan J."/>
            <person name="Park H.-J."/>
            <person name="Ramirez L."/>
            <person name="Alfaro M."/>
            <person name="Sun H."/>
            <person name="Tritt A."/>
            <person name="Yoshinaga Y."/>
            <person name="Zwiers L.-H."/>
            <person name="Turgeon B."/>
            <person name="Goodwin S."/>
            <person name="Spatafora J."/>
            <person name="Crous P."/>
            <person name="Grigoriev I."/>
        </authorList>
    </citation>
    <scope>NUCLEOTIDE SEQUENCE [LARGE SCALE GENOMIC DNA]</scope>
    <source>
        <strain evidence="2">CBS 304.66</strain>
    </source>
</reference>
<evidence type="ECO:0000313" key="1">
    <source>
        <dbReference type="EMBL" id="KAF2265640.1"/>
    </source>
</evidence>
<organism evidence="1 2">
    <name type="scientific">Lojkania enalia</name>
    <dbReference type="NCBI Taxonomy" id="147567"/>
    <lineage>
        <taxon>Eukaryota</taxon>
        <taxon>Fungi</taxon>
        <taxon>Dikarya</taxon>
        <taxon>Ascomycota</taxon>
        <taxon>Pezizomycotina</taxon>
        <taxon>Dothideomycetes</taxon>
        <taxon>Pleosporomycetidae</taxon>
        <taxon>Pleosporales</taxon>
        <taxon>Pleosporales incertae sedis</taxon>
        <taxon>Lojkania</taxon>
    </lineage>
</organism>
<accession>A0A9P4KBR2</accession>
<protein>
    <submittedName>
        <fullName evidence="1">Uncharacterized protein</fullName>
    </submittedName>
</protein>
<evidence type="ECO:0000313" key="2">
    <source>
        <dbReference type="Proteomes" id="UP000800093"/>
    </source>
</evidence>
<comment type="caution">
    <text evidence="1">The sequence shown here is derived from an EMBL/GenBank/DDBJ whole genome shotgun (WGS) entry which is preliminary data.</text>
</comment>